<feature type="active site" description="Charge relay system" evidence="11">
    <location>
        <position position="331"/>
    </location>
</feature>
<dbReference type="PANTHER" id="PTHR42884">
    <property type="entry name" value="PROPROTEIN CONVERTASE SUBTILISIN/KEXIN-RELATED"/>
    <property type="match status" value="1"/>
</dbReference>
<evidence type="ECO:0000256" key="9">
    <source>
        <dbReference type="ARBA" id="ARBA00022989"/>
    </source>
</evidence>
<evidence type="ECO:0000256" key="4">
    <source>
        <dbReference type="ARBA" id="ARBA00022670"/>
    </source>
</evidence>
<dbReference type="NCBIfam" id="TIGR03921">
    <property type="entry name" value="T7SS_mycosin"/>
    <property type="match status" value="1"/>
</dbReference>
<dbReference type="PANTHER" id="PTHR42884:SF14">
    <property type="entry name" value="NEUROENDOCRINE CONVERTASE 1"/>
    <property type="match status" value="1"/>
</dbReference>
<dbReference type="PROSITE" id="PS00137">
    <property type="entry name" value="SUBTILASE_HIS"/>
    <property type="match status" value="1"/>
</dbReference>
<feature type="region of interest" description="Disordered" evidence="13">
    <location>
        <begin position="387"/>
        <end position="415"/>
    </location>
</feature>
<keyword evidence="5 14" id="KW-0812">Transmembrane</keyword>
<dbReference type="AlphaFoldDB" id="A0A1X0JVZ7"/>
<feature type="transmembrane region" description="Helical" evidence="14">
    <location>
        <begin position="418"/>
        <end position="438"/>
    </location>
</feature>
<organism evidence="17 18">
    <name type="scientific">Mycolicibacterium tusciae</name>
    <dbReference type="NCBI Taxonomy" id="75922"/>
    <lineage>
        <taxon>Bacteria</taxon>
        <taxon>Bacillati</taxon>
        <taxon>Actinomycetota</taxon>
        <taxon>Actinomycetes</taxon>
        <taxon>Mycobacteriales</taxon>
        <taxon>Mycobacteriaceae</taxon>
        <taxon>Mycolicibacterium</taxon>
    </lineage>
</organism>
<dbReference type="PROSITE" id="PS51892">
    <property type="entry name" value="SUBTILASE"/>
    <property type="match status" value="1"/>
</dbReference>
<evidence type="ECO:0000256" key="11">
    <source>
        <dbReference type="PROSITE-ProRule" id="PRU01240"/>
    </source>
</evidence>
<feature type="active site" description="Charge relay system" evidence="11">
    <location>
        <position position="124"/>
    </location>
</feature>
<evidence type="ECO:0000259" key="16">
    <source>
        <dbReference type="Pfam" id="PF00082"/>
    </source>
</evidence>
<keyword evidence="8 11" id="KW-0720">Serine protease</keyword>
<dbReference type="PRINTS" id="PR00723">
    <property type="entry name" value="SUBTILISIN"/>
</dbReference>
<evidence type="ECO:0000256" key="13">
    <source>
        <dbReference type="SAM" id="MobiDB-lite"/>
    </source>
</evidence>
<gene>
    <name evidence="17" type="ORF">BST47_07300</name>
</gene>
<name>A0A1X0JVZ7_9MYCO</name>
<keyword evidence="3" id="KW-1003">Cell membrane</keyword>
<dbReference type="InterPro" id="IPR023834">
    <property type="entry name" value="T7SS_pept_S8A_mycosin"/>
</dbReference>
<evidence type="ECO:0000256" key="6">
    <source>
        <dbReference type="ARBA" id="ARBA00022729"/>
    </source>
</evidence>
<accession>A0A1X0JVZ7</accession>
<sequence length="453" mass="45801">MTTVARLVAASALAVWPLWTAPASAAVTPPAVDMSILPKPGSPAPPQLTEQQGQCAGGTIRVESPADGPLRALRLPYVWPLTRGAGQTIAVIDTGVSRHRLLPRLVPGGDYVSSGDGTADCDGHGTIVAGIIGASPDTDGAFSGIAPDATIIGIRQSSNKFRAADDPFGLGFGDVDTLAMAVRTAADMGATVINLSTVACLAADDVLDDRALGAALAYAVDVKNAVVVAAAGNVGSAGQCPEQNPTTDPLRPGSPDWSNVNTVVTPGWYDDYVLTVGSVGRDGSPSSFSLAGPWVDVAAIAEDVVSLDPDGEGLIDRLATSGDESPISGTSYAAPVVSGIVALVRSRSPELTARQVMQRIEDTAHGPTAGWDPTVGHGTVDAVAAVSAGPGSEPGRRSNASQPTAIPPSGPPEPSADFAMRAAAVCVTASIAMVAMAASATRLRRRTDAVPPD</sequence>
<keyword evidence="6 15" id="KW-0732">Signal</keyword>
<dbReference type="GO" id="GO:0005886">
    <property type="term" value="C:plasma membrane"/>
    <property type="evidence" value="ECO:0007669"/>
    <property type="project" value="UniProtKB-SubCell"/>
</dbReference>
<keyword evidence="9 14" id="KW-1133">Transmembrane helix</keyword>
<protein>
    <submittedName>
        <fullName evidence="17">Type VII secretion-associated serine protease mycosin</fullName>
    </submittedName>
</protein>
<evidence type="ECO:0000256" key="8">
    <source>
        <dbReference type="ARBA" id="ARBA00022825"/>
    </source>
</evidence>
<reference evidence="17 18" key="1">
    <citation type="submission" date="2017-02" db="EMBL/GenBank/DDBJ databases">
        <title>The new phylogeny of genus Mycobacterium.</title>
        <authorList>
            <person name="Tortoli E."/>
            <person name="Trovato A."/>
            <person name="Cirillo D.M."/>
        </authorList>
    </citation>
    <scope>NUCLEOTIDE SEQUENCE [LARGE SCALE GENOMIC DNA]</scope>
    <source>
        <strain evidence="17 18">DSM 44338</strain>
    </source>
</reference>
<keyword evidence="10 14" id="KW-0472">Membrane</keyword>
<dbReference type="InterPro" id="IPR000209">
    <property type="entry name" value="Peptidase_S8/S53_dom"/>
</dbReference>
<dbReference type="InterPro" id="IPR036852">
    <property type="entry name" value="Peptidase_S8/S53_dom_sf"/>
</dbReference>
<feature type="domain" description="Peptidase S8/S53" evidence="16">
    <location>
        <begin position="84"/>
        <end position="378"/>
    </location>
</feature>
<evidence type="ECO:0000256" key="2">
    <source>
        <dbReference type="ARBA" id="ARBA00011073"/>
    </source>
</evidence>
<feature type="active site" description="Charge relay system" evidence="11">
    <location>
        <position position="93"/>
    </location>
</feature>
<dbReference type="EMBL" id="MVIM01000003">
    <property type="protein sequence ID" value="ORB66880.1"/>
    <property type="molecule type" value="Genomic_DNA"/>
</dbReference>
<dbReference type="InterPro" id="IPR023828">
    <property type="entry name" value="Peptidase_S8_Ser-AS"/>
</dbReference>
<proteinExistence type="inferred from homology"/>
<dbReference type="OrthoDB" id="9798386at2"/>
<evidence type="ECO:0000256" key="5">
    <source>
        <dbReference type="ARBA" id="ARBA00022692"/>
    </source>
</evidence>
<dbReference type="InterPro" id="IPR022398">
    <property type="entry name" value="Peptidase_S8_His-AS"/>
</dbReference>
<dbReference type="GO" id="GO:0016485">
    <property type="term" value="P:protein processing"/>
    <property type="evidence" value="ECO:0007669"/>
    <property type="project" value="TreeGrafter"/>
</dbReference>
<comment type="subcellular location">
    <subcellularLocation>
        <location evidence="1">Cell membrane</location>
        <topology evidence="1">Single-pass membrane protein</topology>
    </subcellularLocation>
</comment>
<dbReference type="Gene3D" id="3.40.50.200">
    <property type="entry name" value="Peptidase S8/S53 domain"/>
    <property type="match status" value="1"/>
</dbReference>
<feature type="chain" id="PRO_5010878076" evidence="15">
    <location>
        <begin position="26"/>
        <end position="453"/>
    </location>
</feature>
<dbReference type="Pfam" id="PF00082">
    <property type="entry name" value="Peptidase_S8"/>
    <property type="match status" value="1"/>
</dbReference>
<dbReference type="Proteomes" id="UP000192411">
    <property type="component" value="Unassembled WGS sequence"/>
</dbReference>
<dbReference type="InterPro" id="IPR015500">
    <property type="entry name" value="Peptidase_S8_subtilisin-rel"/>
</dbReference>
<keyword evidence="18" id="KW-1185">Reference proteome</keyword>
<dbReference type="InterPro" id="IPR023827">
    <property type="entry name" value="Peptidase_S8_Asp-AS"/>
</dbReference>
<evidence type="ECO:0000256" key="7">
    <source>
        <dbReference type="ARBA" id="ARBA00022801"/>
    </source>
</evidence>
<evidence type="ECO:0000313" key="18">
    <source>
        <dbReference type="Proteomes" id="UP000192411"/>
    </source>
</evidence>
<comment type="similarity">
    <text evidence="2 11 12">Belongs to the peptidase S8 family.</text>
</comment>
<evidence type="ECO:0000256" key="12">
    <source>
        <dbReference type="RuleBase" id="RU003355"/>
    </source>
</evidence>
<dbReference type="STRING" id="75922.BST47_07300"/>
<keyword evidence="7 11" id="KW-0378">Hydrolase</keyword>
<dbReference type="GO" id="GO:0004252">
    <property type="term" value="F:serine-type endopeptidase activity"/>
    <property type="evidence" value="ECO:0007669"/>
    <property type="project" value="UniProtKB-UniRule"/>
</dbReference>
<dbReference type="RefSeq" id="WP_083124777.1">
    <property type="nucleotide sequence ID" value="NZ_MVIM01000003.1"/>
</dbReference>
<evidence type="ECO:0000256" key="10">
    <source>
        <dbReference type="ARBA" id="ARBA00023136"/>
    </source>
</evidence>
<feature type="signal peptide" evidence="15">
    <location>
        <begin position="1"/>
        <end position="25"/>
    </location>
</feature>
<dbReference type="SUPFAM" id="SSF52743">
    <property type="entry name" value="Subtilisin-like"/>
    <property type="match status" value="1"/>
</dbReference>
<dbReference type="PROSITE" id="PS00136">
    <property type="entry name" value="SUBTILASE_ASP"/>
    <property type="match status" value="1"/>
</dbReference>
<dbReference type="PROSITE" id="PS00138">
    <property type="entry name" value="SUBTILASE_SER"/>
    <property type="match status" value="1"/>
</dbReference>
<evidence type="ECO:0000256" key="3">
    <source>
        <dbReference type="ARBA" id="ARBA00022475"/>
    </source>
</evidence>
<evidence type="ECO:0000256" key="15">
    <source>
        <dbReference type="SAM" id="SignalP"/>
    </source>
</evidence>
<feature type="compositionally biased region" description="Pro residues" evidence="13">
    <location>
        <begin position="405"/>
        <end position="414"/>
    </location>
</feature>
<evidence type="ECO:0000256" key="14">
    <source>
        <dbReference type="SAM" id="Phobius"/>
    </source>
</evidence>
<comment type="caution">
    <text evidence="17">The sequence shown here is derived from an EMBL/GenBank/DDBJ whole genome shotgun (WGS) entry which is preliminary data.</text>
</comment>
<keyword evidence="4 11" id="KW-0645">Protease</keyword>
<evidence type="ECO:0000313" key="17">
    <source>
        <dbReference type="EMBL" id="ORB66880.1"/>
    </source>
</evidence>
<evidence type="ECO:0000256" key="1">
    <source>
        <dbReference type="ARBA" id="ARBA00004162"/>
    </source>
</evidence>